<dbReference type="EMBL" id="JAAQPF010001517">
    <property type="protein sequence ID" value="KAF5685041.1"/>
    <property type="molecule type" value="Genomic_DNA"/>
</dbReference>
<name>A0A8H5UAC5_9HYPO</name>
<keyword evidence="2" id="KW-1185">Reference proteome</keyword>
<organism evidence="1 2">
    <name type="scientific">Fusarium globosum</name>
    <dbReference type="NCBI Taxonomy" id="78864"/>
    <lineage>
        <taxon>Eukaryota</taxon>
        <taxon>Fungi</taxon>
        <taxon>Dikarya</taxon>
        <taxon>Ascomycota</taxon>
        <taxon>Pezizomycotina</taxon>
        <taxon>Sordariomycetes</taxon>
        <taxon>Hypocreomycetidae</taxon>
        <taxon>Hypocreales</taxon>
        <taxon>Nectriaceae</taxon>
        <taxon>Fusarium</taxon>
        <taxon>Fusarium fujikuroi species complex</taxon>
    </lineage>
</organism>
<sequence length="473" mass="53773">MLSNLQTCPENLLEIIVALLSLDDIRNLRLTCRSLALKSSGYTLRKFFLNKHVDLTHDSLLGFARVCKNGGISTTVQNLYLTGSSAECEIQTWQANDANEARMGLLVQAFDSLANRKRDSKMKSITIRIAVFCDGIPLLRATARERRSHHVRECTKQTFSTVIRALASSNLRVETLNIFNDPDLRQHRPYIEDFYPNPQVMEVRKPDDSGSQQCTLPFDELNGVNWNDPGLAESLATLTSLSIGICTPDARAGPTEELSEENKDLPRINEVLETSSMEAPTDCGAMSRLLQLCPLLKDFELHYFHVRLRTRGATVGDITCENIMQRLAELEGLPFLDTCRLRGICARGEDVLGFIKRTKVRELSMETIKLSGLKYQSVFNYCTAEAANMTKFYFDNLYEMERREPVNRRRVHFLGEGRRRTEWMPPEVGNEILEREGRSVKRPIVYHMALPMCGGTPAHAEWRRFHLAEYGFG</sequence>
<evidence type="ECO:0000313" key="2">
    <source>
        <dbReference type="Proteomes" id="UP000532311"/>
    </source>
</evidence>
<accession>A0A8H5UAC5</accession>
<dbReference type="AlphaFoldDB" id="A0A8H5UAC5"/>
<comment type="caution">
    <text evidence="1">The sequence shown here is derived from an EMBL/GenBank/DDBJ whole genome shotgun (WGS) entry which is preliminary data.</text>
</comment>
<protein>
    <submittedName>
        <fullName evidence="1">F-box domain-containing protein</fullName>
    </submittedName>
</protein>
<gene>
    <name evidence="1" type="ORF">FGLOB1_14825</name>
</gene>
<dbReference type="Proteomes" id="UP000532311">
    <property type="component" value="Unassembled WGS sequence"/>
</dbReference>
<evidence type="ECO:0000313" key="1">
    <source>
        <dbReference type="EMBL" id="KAF5685041.1"/>
    </source>
</evidence>
<proteinExistence type="predicted"/>
<reference evidence="1 2" key="1">
    <citation type="submission" date="2020-05" db="EMBL/GenBank/DDBJ databases">
        <title>Identification and distribution of gene clusters putatively required for synthesis of sphingolipid metabolism inhibitors in phylogenetically diverse species of the filamentous fungus Fusarium.</title>
        <authorList>
            <person name="Kim H.-S."/>
            <person name="Busman M."/>
            <person name="Brown D.W."/>
            <person name="Divon H."/>
            <person name="Uhlig S."/>
            <person name="Proctor R.H."/>
        </authorList>
    </citation>
    <scope>NUCLEOTIDE SEQUENCE [LARGE SCALE GENOMIC DNA]</scope>
    <source>
        <strain evidence="1 2">NRRL 26131</strain>
    </source>
</reference>